<feature type="region of interest" description="Disordered" evidence="4">
    <location>
        <begin position="1"/>
        <end position="22"/>
    </location>
</feature>
<dbReference type="PRINTS" id="PR00069">
    <property type="entry name" value="ALDKETRDTASE"/>
</dbReference>
<reference evidence="6" key="1">
    <citation type="submission" date="2022-05" db="EMBL/GenBank/DDBJ databases">
        <title>The Musa troglodytarum L. genome provides insights into the mechanism of non-climacteric behaviour and enrichment of carotenoids.</title>
        <authorList>
            <person name="Wang J."/>
        </authorList>
    </citation>
    <scope>NUCLEOTIDE SEQUENCE</scope>
    <source>
        <tissue evidence="6">Leaf</tissue>
    </source>
</reference>
<feature type="compositionally biased region" description="Low complexity" evidence="4">
    <location>
        <begin position="7"/>
        <end position="17"/>
    </location>
</feature>
<sequence>MSIPEVRLSCSSPASSGSDRRSIPVLGMGTGVLPFTPDQRAKMKLAILQAIELGYRHFDTATLYLSEEALGEAVAEAMQAGLISSRAELFITSKLWCSDAHHDLVLPAIRQSLRNLKLDYLDLYLIHWPISLKPGAFRFPVKCDDILPLDLRSIWEAMEECQRLGLTKFIGVSNFTRKKIVELLDIAIIPPAVNQVELNPVWQQNKLREFCEEKGIHVTAYSPLGGQSLSLGRNLVLESQVLKDIAEAKGKTGSGVVARVLALVKESNPEQMSIPEVALSSSSTTRAMPVLGMGTGGYPFTVDAKKKLAMRHAIELGYRHFDTASLYQFEPALGEAIAEALHLGLINSRSDLFITSKLWCTDAHPDLVLPAIRETLRNLKLDYLDLYLIHWPMSLKPGPRSFPIKSEDILPLDLKSVWGAMEECQRLGLAKSIGVSNFTRKKIAELLQIATIPPAVNQVELNPVWQQKNLREFCKEKGIHVIAYSPLGGQAWPGSKNLVLESEVLNDIGKAKGKTVAQVSLRWIYEQGASMVVASLNKERMKENMGIFDWELSEEDHLKISQIPQCKRISTYSLLSPQESRNSIDLLDVDIVED</sequence>
<proteinExistence type="inferred from homology"/>
<dbReference type="GO" id="GO:0033707">
    <property type="term" value="F:3''-deamino-3''-oxonicotianamine reductase activity"/>
    <property type="evidence" value="ECO:0007669"/>
    <property type="project" value="UniProtKB-ARBA"/>
</dbReference>
<dbReference type="EMBL" id="CP097510">
    <property type="protein sequence ID" value="URE41069.1"/>
    <property type="molecule type" value="Genomic_DNA"/>
</dbReference>
<dbReference type="CDD" id="cd19124">
    <property type="entry name" value="AKR_AKR4A_4B"/>
    <property type="match status" value="1"/>
</dbReference>
<dbReference type="GO" id="GO:1990641">
    <property type="term" value="P:response to iron ion starvation"/>
    <property type="evidence" value="ECO:0007669"/>
    <property type="project" value="UniProtKB-ARBA"/>
</dbReference>
<dbReference type="PROSITE" id="PS00798">
    <property type="entry name" value="ALDOKETO_REDUCTASE_1"/>
    <property type="match status" value="2"/>
</dbReference>
<dbReference type="Proteomes" id="UP001055439">
    <property type="component" value="Chromosome 8"/>
</dbReference>
<dbReference type="PANTHER" id="PTHR11732">
    <property type="entry name" value="ALDO/KETO REDUCTASE"/>
    <property type="match status" value="1"/>
</dbReference>
<dbReference type="FunFam" id="3.20.20.100:FF:000013">
    <property type="entry name" value="NADPH-dependent codeinone reductase 1-1"/>
    <property type="match status" value="1"/>
</dbReference>
<dbReference type="PROSITE" id="PS00062">
    <property type="entry name" value="ALDOKETO_REDUCTASE_2"/>
    <property type="match status" value="2"/>
</dbReference>
<dbReference type="Pfam" id="PF00248">
    <property type="entry name" value="Aldo_ket_red"/>
    <property type="match status" value="2"/>
</dbReference>
<dbReference type="InterPro" id="IPR036812">
    <property type="entry name" value="NAD(P)_OxRdtase_dom_sf"/>
</dbReference>
<dbReference type="InterPro" id="IPR044497">
    <property type="entry name" value="AKR4A/B"/>
</dbReference>
<evidence type="ECO:0000256" key="4">
    <source>
        <dbReference type="SAM" id="MobiDB-lite"/>
    </source>
</evidence>
<gene>
    <name evidence="6" type="ORF">MUK42_07037</name>
</gene>
<evidence type="ECO:0000256" key="3">
    <source>
        <dbReference type="ARBA" id="ARBA00023002"/>
    </source>
</evidence>
<dbReference type="InterPro" id="IPR020471">
    <property type="entry name" value="AKR"/>
</dbReference>
<keyword evidence="2" id="KW-0521">NADP</keyword>
<dbReference type="SUPFAM" id="SSF51430">
    <property type="entry name" value="NAD(P)-linked oxidoreductase"/>
    <property type="match status" value="2"/>
</dbReference>
<organism evidence="6 7">
    <name type="scientific">Musa troglodytarum</name>
    <name type="common">fe'i banana</name>
    <dbReference type="NCBI Taxonomy" id="320322"/>
    <lineage>
        <taxon>Eukaryota</taxon>
        <taxon>Viridiplantae</taxon>
        <taxon>Streptophyta</taxon>
        <taxon>Embryophyta</taxon>
        <taxon>Tracheophyta</taxon>
        <taxon>Spermatophyta</taxon>
        <taxon>Magnoliopsida</taxon>
        <taxon>Liliopsida</taxon>
        <taxon>Zingiberales</taxon>
        <taxon>Musaceae</taxon>
        <taxon>Musa</taxon>
    </lineage>
</organism>
<accession>A0A9E7HVC1</accession>
<dbReference type="InterPro" id="IPR018170">
    <property type="entry name" value="Aldo/ket_reductase_CS"/>
</dbReference>
<evidence type="ECO:0000313" key="7">
    <source>
        <dbReference type="Proteomes" id="UP001055439"/>
    </source>
</evidence>
<feature type="domain" description="NADP-dependent oxidoreductase" evidence="5">
    <location>
        <begin position="291"/>
        <end position="563"/>
    </location>
</feature>
<feature type="domain" description="NADP-dependent oxidoreductase" evidence="5">
    <location>
        <begin position="27"/>
        <end position="230"/>
    </location>
</feature>
<evidence type="ECO:0000256" key="2">
    <source>
        <dbReference type="ARBA" id="ARBA00022857"/>
    </source>
</evidence>
<protein>
    <submittedName>
        <fullName evidence="6">NAD(P)H-dependent oxidoreductase</fullName>
    </submittedName>
</protein>
<dbReference type="Gene3D" id="3.20.20.100">
    <property type="entry name" value="NADP-dependent oxidoreductase domain"/>
    <property type="match status" value="2"/>
</dbReference>
<dbReference type="OrthoDB" id="416253at2759"/>
<evidence type="ECO:0000313" key="6">
    <source>
        <dbReference type="EMBL" id="URE41069.1"/>
    </source>
</evidence>
<evidence type="ECO:0000256" key="1">
    <source>
        <dbReference type="ARBA" id="ARBA00007905"/>
    </source>
</evidence>
<keyword evidence="7" id="KW-1185">Reference proteome</keyword>
<evidence type="ECO:0000259" key="5">
    <source>
        <dbReference type="Pfam" id="PF00248"/>
    </source>
</evidence>
<keyword evidence="3" id="KW-0560">Oxidoreductase</keyword>
<dbReference type="GO" id="GO:0019290">
    <property type="term" value="P:siderophore biosynthetic process"/>
    <property type="evidence" value="ECO:0007669"/>
    <property type="project" value="UniProtKB-ARBA"/>
</dbReference>
<dbReference type="AlphaFoldDB" id="A0A9E7HVC1"/>
<dbReference type="InterPro" id="IPR023210">
    <property type="entry name" value="NADP_OxRdtase_dom"/>
</dbReference>
<comment type="similarity">
    <text evidence="1">Belongs to the aldo/keto reductase family.</text>
</comment>
<dbReference type="FunFam" id="3.20.20.100:FF:000014">
    <property type="entry name" value="NAD(P)-linked oxidoreductase superfamily protein"/>
    <property type="match status" value="1"/>
</dbReference>
<name>A0A9E7HVC1_9LILI</name>